<protein>
    <recommendedName>
        <fullName evidence="2">UBX domain-containing protein</fullName>
    </recommendedName>
</protein>
<dbReference type="FunCoup" id="A0A6L2PP68">
    <property type="interactions" value="1400"/>
</dbReference>
<name>A0A6L2PP68_COPFO</name>
<proteinExistence type="predicted"/>
<reference evidence="4" key="1">
    <citation type="submission" date="2020-01" db="EMBL/GenBank/DDBJ databases">
        <title>Draft genome sequence of the Termite Coptotermes fromosanus.</title>
        <authorList>
            <person name="Itakura S."/>
            <person name="Yosikawa Y."/>
            <person name="Umezawa K."/>
        </authorList>
    </citation>
    <scope>NUCLEOTIDE SEQUENCE [LARGE SCALE GENOMIC DNA]</scope>
</reference>
<dbReference type="InterPro" id="IPR029071">
    <property type="entry name" value="Ubiquitin-like_domsf"/>
</dbReference>
<evidence type="ECO:0000259" key="2">
    <source>
        <dbReference type="PROSITE" id="PS50033"/>
    </source>
</evidence>
<dbReference type="SMART" id="SM00166">
    <property type="entry name" value="UBX"/>
    <property type="match status" value="1"/>
</dbReference>
<keyword evidence="4" id="KW-1185">Reference proteome</keyword>
<dbReference type="OrthoDB" id="49605at2759"/>
<dbReference type="Pfam" id="PF09409">
    <property type="entry name" value="PUB"/>
    <property type="match status" value="1"/>
</dbReference>
<dbReference type="Pfam" id="PF00789">
    <property type="entry name" value="UBX"/>
    <property type="match status" value="1"/>
</dbReference>
<dbReference type="SUPFAM" id="SSF54236">
    <property type="entry name" value="Ubiquitin-like"/>
    <property type="match status" value="1"/>
</dbReference>
<gene>
    <name evidence="3" type="ORF">Cfor_00951</name>
</gene>
<dbReference type="CDD" id="cd10460">
    <property type="entry name" value="PUB_UBXD1"/>
    <property type="match status" value="1"/>
</dbReference>
<dbReference type="PANTHER" id="PTHR23153">
    <property type="entry name" value="UBX-RELATED"/>
    <property type="match status" value="1"/>
</dbReference>
<dbReference type="InParanoid" id="A0A6L2PP68"/>
<feature type="domain" description="UBX" evidence="2">
    <location>
        <begin position="338"/>
        <end position="415"/>
    </location>
</feature>
<dbReference type="EMBL" id="BLKM01008244">
    <property type="protein sequence ID" value="GFG32972.1"/>
    <property type="molecule type" value="Genomic_DNA"/>
</dbReference>
<sequence length="445" mass="50633">MADKIKQFFKKKKVDAKFKLAGPGYKLTEENVSQKITSSGSSHTAVPRSAPSTESRQAAAAALARLGGQRHDHVGFNTSLATIQAQVRRELEAEKKAAASAARESSFPDIEPVQQEELSSPSLAVTGVFFSCPMIGPDVLTKDEWDKKIKEFLYEQLEEEHGLTACLIIHTCNKNREKVGHCVDTLCKYLENIIQNPSEEKFQKIRLSNRVYQERVAQVEGAQDFLIAAGFKIMKLPYQDGEEDFWMFSEENLDSRETLQILCDALQSAEPISLELDRNLQVLLPSQAAKQVDLPPVFFNMTAEELKREQQMRTEALERSMMLRTKAMREKEEKREMRKYRYAVIRIRFPDGVLLQGTFSVYEKLEAVNKFLKENLLNEDLPFILTTPIGHQLSDEDADKTLADLRLVPAAILTFSWDLSSAEEGVREQQLMYLKPEIMMLMQSL</sequence>
<dbReference type="Gene3D" id="1.20.58.2190">
    <property type="match status" value="1"/>
</dbReference>
<feature type="region of interest" description="Disordered" evidence="1">
    <location>
        <begin position="34"/>
        <end position="54"/>
    </location>
</feature>
<dbReference type="SMART" id="SM00580">
    <property type="entry name" value="PUG"/>
    <property type="match status" value="1"/>
</dbReference>
<dbReference type="InterPro" id="IPR001012">
    <property type="entry name" value="UBX_dom"/>
</dbReference>
<accession>A0A6L2PP68</accession>
<dbReference type="PROSITE" id="PS50033">
    <property type="entry name" value="UBX"/>
    <property type="match status" value="1"/>
</dbReference>
<comment type="caution">
    <text evidence="3">The sequence shown here is derived from an EMBL/GenBank/DDBJ whole genome shotgun (WGS) entry which is preliminary data.</text>
</comment>
<dbReference type="InterPro" id="IPR018997">
    <property type="entry name" value="PUB_domain"/>
</dbReference>
<evidence type="ECO:0000313" key="4">
    <source>
        <dbReference type="Proteomes" id="UP000502823"/>
    </source>
</evidence>
<evidence type="ECO:0000313" key="3">
    <source>
        <dbReference type="EMBL" id="GFG32972.1"/>
    </source>
</evidence>
<dbReference type="Proteomes" id="UP000502823">
    <property type="component" value="Unassembled WGS sequence"/>
</dbReference>
<dbReference type="GO" id="GO:0005737">
    <property type="term" value="C:cytoplasm"/>
    <property type="evidence" value="ECO:0007669"/>
    <property type="project" value="TreeGrafter"/>
</dbReference>
<dbReference type="InterPro" id="IPR042774">
    <property type="entry name" value="UBXN6_PUB"/>
</dbReference>
<evidence type="ECO:0000256" key="1">
    <source>
        <dbReference type="SAM" id="MobiDB-lite"/>
    </source>
</evidence>
<dbReference type="SUPFAM" id="SSF143503">
    <property type="entry name" value="PUG domain-like"/>
    <property type="match status" value="1"/>
</dbReference>
<dbReference type="PANTHER" id="PTHR23153:SF38">
    <property type="entry name" value="UBX DOMAIN-CONTAINING PROTEIN 6"/>
    <property type="match status" value="1"/>
</dbReference>
<dbReference type="InterPro" id="IPR036339">
    <property type="entry name" value="PUB-like_dom_sf"/>
</dbReference>
<dbReference type="Gene3D" id="3.10.20.90">
    <property type="entry name" value="Phosphatidylinositol 3-kinase Catalytic Subunit, Chain A, domain 1"/>
    <property type="match status" value="1"/>
</dbReference>
<organism evidence="3 4">
    <name type="scientific">Coptotermes formosanus</name>
    <name type="common">Formosan subterranean termite</name>
    <dbReference type="NCBI Taxonomy" id="36987"/>
    <lineage>
        <taxon>Eukaryota</taxon>
        <taxon>Metazoa</taxon>
        <taxon>Ecdysozoa</taxon>
        <taxon>Arthropoda</taxon>
        <taxon>Hexapoda</taxon>
        <taxon>Insecta</taxon>
        <taxon>Pterygota</taxon>
        <taxon>Neoptera</taxon>
        <taxon>Polyneoptera</taxon>
        <taxon>Dictyoptera</taxon>
        <taxon>Blattodea</taxon>
        <taxon>Blattoidea</taxon>
        <taxon>Termitoidae</taxon>
        <taxon>Rhinotermitidae</taxon>
        <taxon>Coptotermes</taxon>
    </lineage>
</organism>
<dbReference type="CDD" id="cd16119">
    <property type="entry name" value="UBX_UBXN6"/>
    <property type="match status" value="1"/>
</dbReference>
<dbReference type="AlphaFoldDB" id="A0A6L2PP68"/>